<feature type="transmembrane region" description="Helical" evidence="10">
    <location>
        <begin position="165"/>
        <end position="183"/>
    </location>
</feature>
<reference evidence="13" key="1">
    <citation type="submission" date="2025-08" db="UniProtKB">
        <authorList>
            <consortium name="RefSeq"/>
        </authorList>
    </citation>
    <scope>IDENTIFICATION</scope>
    <source>
        <tissue evidence="13">Testes</tissue>
    </source>
</reference>
<keyword evidence="2 8" id="KW-0813">Transport</keyword>
<accession>A0ABM0MMH8</accession>
<evidence type="ECO:0000256" key="6">
    <source>
        <dbReference type="ARBA" id="ARBA00023136"/>
    </source>
</evidence>
<feature type="transmembrane region" description="Helical" evidence="10">
    <location>
        <begin position="478"/>
        <end position="497"/>
    </location>
</feature>
<evidence type="ECO:0000256" key="8">
    <source>
        <dbReference type="RuleBase" id="RU003857"/>
    </source>
</evidence>
<keyword evidence="4 10" id="KW-1133">Transmembrane helix</keyword>
<evidence type="ECO:0000313" key="12">
    <source>
        <dbReference type="Proteomes" id="UP000694865"/>
    </source>
</evidence>
<keyword evidence="6 10" id="KW-0472">Membrane</keyword>
<dbReference type="SUPFAM" id="SSF81324">
    <property type="entry name" value="Voltage-gated potassium channels"/>
    <property type="match status" value="2"/>
</dbReference>
<evidence type="ECO:0000256" key="3">
    <source>
        <dbReference type="ARBA" id="ARBA00022692"/>
    </source>
</evidence>
<feature type="compositionally biased region" description="Basic and acidic residues" evidence="9">
    <location>
        <begin position="387"/>
        <end position="400"/>
    </location>
</feature>
<sequence>MVLDFKMDVQAERRPTIINVSAGGNISEEPETKRGCVHSKYCRKTFQPYVISYFALSAYVFIGAFVFQVLEAPYHQRLVDGIDSSRENFFINLRNGCSLNDGNWSVMLEEQVSLFEDELEKAFQQGLRIRKGYKWDYFASCFFCLTVVSTIGYGHMTPVTTAGRLLCTFYAVVGIPLYFLYLAKLGDLIAAPLRNIFKRSRNVLQKTWLRKRLGHSYGFSDRNTEQCLPGNKKVCIQDQVMEDVIQDGLQRTSMDPDLSLLSYKQVVYNNDVGVQDEQHDASIKGISLQECCKVATVSECIDLHIDSGTQHVDGDLYHSALESMENIHKEPSTRVKQATGKRRKCRSSSTGACSRKYCQTSNELYNSESDDKENCTGSGSVDSIVTTKHDKETSNHKDPENANVTNMAPSLQEEQTMNYDSANVVSQKEIQTVKSRCITVKGSEDAPLMFIVVILIAYICAGAAVFSSSEHWTYTDAIYFCTMTFTTIGFGDLVPVYNTDDPVSQQALIAAYIITGMVMMSSCLSLSQERIRGFGRKMFAREDKPATETL</sequence>
<evidence type="ECO:0000256" key="7">
    <source>
        <dbReference type="ARBA" id="ARBA00023303"/>
    </source>
</evidence>
<comment type="subcellular location">
    <subcellularLocation>
        <location evidence="1">Membrane</location>
        <topology evidence="1">Multi-pass membrane protein</topology>
    </subcellularLocation>
</comment>
<comment type="similarity">
    <text evidence="8">Belongs to the two pore domain potassium channel (TC 1.A.1.8) family.</text>
</comment>
<dbReference type="RefSeq" id="XP_006821219.1">
    <property type="nucleotide sequence ID" value="XM_006821156.1"/>
</dbReference>
<evidence type="ECO:0000256" key="4">
    <source>
        <dbReference type="ARBA" id="ARBA00022989"/>
    </source>
</evidence>
<feature type="domain" description="Potassium channel" evidence="11">
    <location>
        <begin position="133"/>
        <end position="189"/>
    </location>
</feature>
<feature type="compositionally biased region" description="Polar residues" evidence="9">
    <location>
        <begin position="375"/>
        <end position="386"/>
    </location>
</feature>
<dbReference type="InterPro" id="IPR013099">
    <property type="entry name" value="K_chnl_dom"/>
</dbReference>
<dbReference type="GeneID" id="102803161"/>
<name>A0ABM0MMH8_SACKO</name>
<gene>
    <name evidence="13" type="primary">LOC102803161</name>
</gene>
<dbReference type="PANTHER" id="PTHR11003">
    <property type="entry name" value="POTASSIUM CHANNEL, SUBFAMILY K"/>
    <property type="match status" value="1"/>
</dbReference>
<feature type="transmembrane region" description="Helical" evidence="10">
    <location>
        <begin position="509"/>
        <end position="527"/>
    </location>
</feature>
<dbReference type="PANTHER" id="PTHR11003:SF330">
    <property type="entry name" value="POTASSIUM CHANNEL DOMAIN-CONTAINING PROTEIN"/>
    <property type="match status" value="1"/>
</dbReference>
<evidence type="ECO:0000256" key="5">
    <source>
        <dbReference type="ARBA" id="ARBA00023065"/>
    </source>
</evidence>
<dbReference type="PRINTS" id="PR01333">
    <property type="entry name" value="2POREKCHANEL"/>
</dbReference>
<organism evidence="12 13">
    <name type="scientific">Saccoglossus kowalevskii</name>
    <name type="common">Acorn worm</name>
    <dbReference type="NCBI Taxonomy" id="10224"/>
    <lineage>
        <taxon>Eukaryota</taxon>
        <taxon>Metazoa</taxon>
        <taxon>Hemichordata</taxon>
        <taxon>Enteropneusta</taxon>
        <taxon>Harrimaniidae</taxon>
        <taxon>Saccoglossus</taxon>
    </lineage>
</organism>
<evidence type="ECO:0000259" key="11">
    <source>
        <dbReference type="Pfam" id="PF07885"/>
    </source>
</evidence>
<keyword evidence="12" id="KW-1185">Reference proteome</keyword>
<protein>
    <submittedName>
        <fullName evidence="13">Uncharacterized protein LOC102803161</fullName>
    </submittedName>
</protein>
<dbReference type="Gene3D" id="1.10.287.70">
    <property type="match status" value="2"/>
</dbReference>
<feature type="domain" description="Potassium channel" evidence="11">
    <location>
        <begin position="454"/>
        <end position="530"/>
    </location>
</feature>
<dbReference type="Pfam" id="PF07885">
    <property type="entry name" value="Ion_trans_2"/>
    <property type="match status" value="2"/>
</dbReference>
<evidence type="ECO:0000256" key="2">
    <source>
        <dbReference type="ARBA" id="ARBA00022448"/>
    </source>
</evidence>
<feature type="region of interest" description="Disordered" evidence="9">
    <location>
        <begin position="366"/>
        <end position="404"/>
    </location>
</feature>
<evidence type="ECO:0000256" key="10">
    <source>
        <dbReference type="SAM" id="Phobius"/>
    </source>
</evidence>
<feature type="transmembrane region" description="Helical" evidence="10">
    <location>
        <begin position="446"/>
        <end position="466"/>
    </location>
</feature>
<evidence type="ECO:0000256" key="1">
    <source>
        <dbReference type="ARBA" id="ARBA00004141"/>
    </source>
</evidence>
<evidence type="ECO:0000256" key="9">
    <source>
        <dbReference type="SAM" id="MobiDB-lite"/>
    </source>
</evidence>
<dbReference type="InterPro" id="IPR003280">
    <property type="entry name" value="2pore_dom_K_chnl"/>
</dbReference>
<feature type="transmembrane region" description="Helical" evidence="10">
    <location>
        <begin position="50"/>
        <end position="70"/>
    </location>
</feature>
<proteinExistence type="inferred from homology"/>
<keyword evidence="3 8" id="KW-0812">Transmembrane</keyword>
<dbReference type="Proteomes" id="UP000694865">
    <property type="component" value="Unplaced"/>
</dbReference>
<keyword evidence="7 8" id="KW-0407">Ion channel</keyword>
<evidence type="ECO:0000313" key="13">
    <source>
        <dbReference type="RefSeq" id="XP_006821219.1"/>
    </source>
</evidence>
<keyword evidence="5 8" id="KW-0406">Ion transport</keyword>
<feature type="transmembrane region" description="Helical" evidence="10">
    <location>
        <begin position="137"/>
        <end position="153"/>
    </location>
</feature>